<feature type="domain" description="FAD-binding FR-type" evidence="2">
    <location>
        <begin position="111"/>
        <end position="236"/>
    </location>
</feature>
<evidence type="ECO:0000313" key="3">
    <source>
        <dbReference type="EMBL" id="SEB73421.1"/>
    </source>
</evidence>
<comment type="similarity">
    <text evidence="1">Belongs to the SIP oxidoreductase family.</text>
</comment>
<dbReference type="Gene3D" id="3.30.310.50">
    <property type="entry name" value="Alpha-D-phosphohexomutase, C-terminal domain"/>
    <property type="match status" value="1"/>
</dbReference>
<accession>A0A1H4LRV3</accession>
<dbReference type="InterPro" id="IPR039261">
    <property type="entry name" value="FNR_nucleotide-bd"/>
</dbReference>
<dbReference type="Gene3D" id="3.40.50.80">
    <property type="entry name" value="Nucleotide-binding domain of ferredoxin-NADP reductase (FNR) module"/>
    <property type="match status" value="1"/>
</dbReference>
<name>A0A1H4LRV3_9HYPH</name>
<dbReference type="Pfam" id="PF09981">
    <property type="entry name" value="DUF2218"/>
    <property type="match status" value="1"/>
</dbReference>
<dbReference type="InterPro" id="IPR013113">
    <property type="entry name" value="SIP_FAD-bd"/>
</dbReference>
<evidence type="ECO:0000259" key="2">
    <source>
        <dbReference type="PROSITE" id="PS51384"/>
    </source>
</evidence>
<dbReference type="InterPro" id="IPR017927">
    <property type="entry name" value="FAD-bd_FR_type"/>
</dbReference>
<reference evidence="4" key="1">
    <citation type="submission" date="2016-10" db="EMBL/GenBank/DDBJ databases">
        <authorList>
            <person name="Varghese N."/>
            <person name="Submissions S."/>
        </authorList>
    </citation>
    <scope>NUCLEOTIDE SEQUENCE [LARGE SCALE GENOMIC DNA]</scope>
    <source>
        <strain evidence="4">ES.061</strain>
    </source>
</reference>
<gene>
    <name evidence="3" type="ORF">SAMN05216452_2967</name>
</gene>
<dbReference type="PROSITE" id="PS51384">
    <property type="entry name" value="FAD_FR"/>
    <property type="match status" value="1"/>
</dbReference>
<sequence>MQEPSSMTDLSSTAVVTLEHLPDYLDQIEDRLQSFRATATRRDDGIDFAFPFGQASFELTRGHVEIRAQAGERDNLARIKDLVATAVQVYGKQDNPEIRWTGDLSTETKLPQFREMTVEQIFQLTPRMRRIRLCGQDLGRFAKFGGMHIRMLFPTDRVPQPVWPTLGANGLAAWPPENLKPTPRAYTIRHLNVEAGWMDVDFVIHPGDSVGSRWAEMAAPGARVGIMGPVGRPVPLEAEWYLFGADETGLPALSRMLETLPEATTGTAFIEVADKDEVIDLDNRTRIEVRWILRNGTLAGSDLRLAQAVASVKWPSDITRFGWFAAEAEAASIIRNHWRKVLGLGRDETLAASYWDRMKAGPMAGG</sequence>
<dbReference type="InterPro" id="IPR007037">
    <property type="entry name" value="SIP_rossman_dom"/>
</dbReference>
<dbReference type="CDD" id="cd06193">
    <property type="entry name" value="siderophore_interacting"/>
    <property type="match status" value="1"/>
</dbReference>
<dbReference type="PANTHER" id="PTHR30157">
    <property type="entry name" value="FERRIC REDUCTASE, NADPH-DEPENDENT"/>
    <property type="match status" value="1"/>
</dbReference>
<organism evidence="3 4">
    <name type="scientific">Nitratireductor aquibiodomus</name>
    <dbReference type="NCBI Taxonomy" id="204799"/>
    <lineage>
        <taxon>Bacteria</taxon>
        <taxon>Pseudomonadati</taxon>
        <taxon>Pseudomonadota</taxon>
        <taxon>Alphaproteobacteria</taxon>
        <taxon>Hyphomicrobiales</taxon>
        <taxon>Phyllobacteriaceae</taxon>
        <taxon>Nitratireductor</taxon>
    </lineage>
</organism>
<dbReference type="InterPro" id="IPR017938">
    <property type="entry name" value="Riboflavin_synthase-like_b-brl"/>
</dbReference>
<dbReference type="InterPro" id="IPR014543">
    <property type="entry name" value="UCP028291"/>
</dbReference>
<dbReference type="Gene3D" id="2.40.30.10">
    <property type="entry name" value="Translation factors"/>
    <property type="match status" value="1"/>
</dbReference>
<protein>
    <submittedName>
        <fullName evidence="3">NADPH-dependent ferric siderophore reductase, contains FAD-binding and SIP domains</fullName>
    </submittedName>
</protein>
<dbReference type="PANTHER" id="PTHR30157:SF0">
    <property type="entry name" value="NADPH-DEPENDENT FERRIC-CHELATE REDUCTASE"/>
    <property type="match status" value="1"/>
</dbReference>
<dbReference type="SUPFAM" id="SSF63380">
    <property type="entry name" value="Riboflavin synthase domain-like"/>
    <property type="match status" value="1"/>
</dbReference>
<dbReference type="Pfam" id="PF08021">
    <property type="entry name" value="FAD_binding_9"/>
    <property type="match status" value="1"/>
</dbReference>
<evidence type="ECO:0000313" key="4">
    <source>
        <dbReference type="Proteomes" id="UP000199064"/>
    </source>
</evidence>
<dbReference type="Proteomes" id="UP000199064">
    <property type="component" value="Unassembled WGS sequence"/>
</dbReference>
<evidence type="ECO:0000256" key="1">
    <source>
        <dbReference type="ARBA" id="ARBA00035644"/>
    </source>
</evidence>
<dbReference type="GO" id="GO:0016491">
    <property type="term" value="F:oxidoreductase activity"/>
    <property type="evidence" value="ECO:0007669"/>
    <property type="project" value="InterPro"/>
</dbReference>
<dbReference type="Pfam" id="PF04954">
    <property type="entry name" value="SIP"/>
    <property type="match status" value="1"/>
</dbReference>
<proteinExistence type="inferred from homology"/>
<dbReference type="AlphaFoldDB" id="A0A1H4LRV3"/>
<dbReference type="EMBL" id="FNSL01000001">
    <property type="protein sequence ID" value="SEB73421.1"/>
    <property type="molecule type" value="Genomic_DNA"/>
</dbReference>
<keyword evidence="4" id="KW-1185">Reference proteome</keyword>
<dbReference type="InterPro" id="IPR039374">
    <property type="entry name" value="SIP_fam"/>
</dbReference>